<evidence type="ECO:0000313" key="2">
    <source>
        <dbReference type="Proteomes" id="UP000323671"/>
    </source>
</evidence>
<protein>
    <recommendedName>
        <fullName evidence="3">NRDE family protein</fullName>
    </recommendedName>
</protein>
<proteinExistence type="predicted"/>
<dbReference type="Proteomes" id="UP000323671">
    <property type="component" value="Chromosome"/>
</dbReference>
<dbReference type="PANTHER" id="PTHR17985">
    <property type="entry name" value="SER/THR-RICH PROTEIN T10 IN DGCR REGION"/>
    <property type="match status" value="1"/>
</dbReference>
<dbReference type="RefSeq" id="WP_149425424.1">
    <property type="nucleotide sequence ID" value="NZ_CP022579.1"/>
</dbReference>
<name>A0A5C1E9X8_9RHOO</name>
<dbReference type="InterPro" id="IPR008551">
    <property type="entry name" value="TANGO2"/>
</dbReference>
<reference evidence="1 2" key="1">
    <citation type="submission" date="2017-07" db="EMBL/GenBank/DDBJ databases">
        <title>Complete genome sequence of Oryzomicrobium terrae TPP412.</title>
        <authorList>
            <person name="Chiu L.-W."/>
            <person name="Lo K.-J."/>
            <person name="Tsai Y.-M."/>
            <person name="Lin S.-S."/>
            <person name="Kuo C.-H."/>
            <person name="Liu C.-T."/>
        </authorList>
    </citation>
    <scope>NUCLEOTIDE SEQUENCE [LARGE SCALE GENOMIC DNA]</scope>
    <source>
        <strain evidence="1 2">TPP412</strain>
    </source>
</reference>
<organism evidence="1 2">
    <name type="scientific">Oryzomicrobium terrae</name>
    <dbReference type="NCBI Taxonomy" id="1735038"/>
    <lineage>
        <taxon>Bacteria</taxon>
        <taxon>Pseudomonadati</taxon>
        <taxon>Pseudomonadota</taxon>
        <taxon>Betaproteobacteria</taxon>
        <taxon>Rhodocyclales</taxon>
        <taxon>Rhodocyclaceae</taxon>
        <taxon>Oryzomicrobium</taxon>
    </lineage>
</organism>
<dbReference type="AlphaFoldDB" id="A0A5C1E9X8"/>
<evidence type="ECO:0008006" key="3">
    <source>
        <dbReference type="Google" id="ProtNLM"/>
    </source>
</evidence>
<evidence type="ECO:0000313" key="1">
    <source>
        <dbReference type="EMBL" id="QEL65078.1"/>
    </source>
</evidence>
<sequence>MCLIVVAWKVHPDYPLAVAANRDEWYARPTAAAAPWAERPDILGGRDLEAGGTWLGITRGGRFAAVTNVREGRNAASGVHSRGQLTAAFLAGTASPCAYLAGVAAAPAEDYAGFNLLVGDGDTLAYYSNRGDGAPRELPPGIYGVSNHLLDTPWPKLTSAKAAFTRALEHLPDPSPCFALLGDDEIVADAHLPDTGVGLEWERRLSAIFVRGNGVAYGTRASTVVLHRHDGAIALHEQGYGPAGPEGAPVSLAVAAPSA</sequence>
<dbReference type="Pfam" id="PF05742">
    <property type="entry name" value="TANGO2"/>
    <property type="match status" value="1"/>
</dbReference>
<accession>A0A5C1E9X8</accession>
<dbReference type="PANTHER" id="PTHR17985:SF8">
    <property type="entry name" value="TRANSPORT AND GOLGI ORGANIZATION PROTEIN 2 HOMOLOG"/>
    <property type="match status" value="1"/>
</dbReference>
<dbReference type="KEGG" id="otr:OTERR_16020"/>
<dbReference type="EMBL" id="CP022579">
    <property type="protein sequence ID" value="QEL65078.1"/>
    <property type="molecule type" value="Genomic_DNA"/>
</dbReference>
<gene>
    <name evidence="1" type="ORF">OTERR_16020</name>
</gene>
<keyword evidence="2" id="KW-1185">Reference proteome</keyword>